<keyword evidence="3 7" id="KW-0479">Metal-binding</keyword>
<keyword evidence="2 7" id="KW-0349">Heme</keyword>
<dbReference type="FunFam" id="1.10.630.10:FF:000018">
    <property type="entry name" value="Cytochrome P450 monooxygenase"/>
    <property type="match status" value="1"/>
</dbReference>
<name>L0JY97_9EURY</name>
<evidence type="ECO:0000256" key="1">
    <source>
        <dbReference type="ARBA" id="ARBA00010617"/>
    </source>
</evidence>
<evidence type="ECO:0000256" key="3">
    <source>
        <dbReference type="ARBA" id="ARBA00022723"/>
    </source>
</evidence>
<dbReference type="RefSeq" id="WP_015320257.1">
    <property type="nucleotide sequence ID" value="NC_019974.1"/>
</dbReference>
<dbReference type="PRINTS" id="PR00359">
    <property type="entry name" value="BP450"/>
</dbReference>
<evidence type="ECO:0000256" key="5">
    <source>
        <dbReference type="ARBA" id="ARBA00023004"/>
    </source>
</evidence>
<sequence length="413" mass="47121">MSSADPQGLQVFPDELASREAWLEPFDWYRQMREDAPVRYDPDRRTWDVFRYADVKRVLDDDETFSVNPRLADDFQEPERPEEGLLFETMLFQDPPRHDELRGVVDDAFEPRALRELEPEIRELAIDLLSDALADDRGELDIVEDVAYPLPVVVIAQLLGVPAEDRDQFKRWSDTLVESSSADDESEAFARRQREAQMEMANYFFEMIADRRESPQDDLMTKIVTRELEDGSRLSEEEALGTCMLLLIAGNITTTNLIANAVRCFDAHELFDDLRAEPDAIGRAIEEALRYRAPVQAMSRVATEDVTLRDAEIEAGDRLVVWLGSANRDERQFEDADAFVPDRSPNQHLAFGHGTHYCLGASLARLEARVAFEELCARTATIETVDTDLQPVRSSLVYGVESLPIRYERAAER</sequence>
<dbReference type="GO" id="GO:0006707">
    <property type="term" value="P:cholesterol catabolic process"/>
    <property type="evidence" value="ECO:0007669"/>
    <property type="project" value="TreeGrafter"/>
</dbReference>
<keyword evidence="4 7" id="KW-0560">Oxidoreductase</keyword>
<dbReference type="eggNOG" id="arCOG02814">
    <property type="taxonomic scope" value="Archaea"/>
</dbReference>
<dbReference type="GO" id="GO:0005506">
    <property type="term" value="F:iron ion binding"/>
    <property type="evidence" value="ECO:0007669"/>
    <property type="project" value="InterPro"/>
</dbReference>
<dbReference type="GeneID" id="14402153"/>
<evidence type="ECO:0000313" key="9">
    <source>
        <dbReference type="Proteomes" id="UP000010878"/>
    </source>
</evidence>
<dbReference type="STRING" id="694430.Natoc_0955"/>
<dbReference type="EMBL" id="CP003929">
    <property type="protein sequence ID" value="AGB36803.1"/>
    <property type="molecule type" value="Genomic_DNA"/>
</dbReference>
<gene>
    <name evidence="8" type="ORF">Natoc_0955</name>
</gene>
<keyword evidence="9" id="KW-1185">Reference proteome</keyword>
<dbReference type="InterPro" id="IPR036396">
    <property type="entry name" value="Cyt_P450_sf"/>
</dbReference>
<dbReference type="HOGENOM" id="CLU_033716_0_2_2"/>
<dbReference type="Gene3D" id="1.10.630.10">
    <property type="entry name" value="Cytochrome P450"/>
    <property type="match status" value="1"/>
</dbReference>
<protein>
    <submittedName>
        <fullName evidence="8">Cytochrome P450</fullName>
    </submittedName>
</protein>
<evidence type="ECO:0000313" key="8">
    <source>
        <dbReference type="EMBL" id="AGB36803.1"/>
    </source>
</evidence>
<evidence type="ECO:0000256" key="4">
    <source>
        <dbReference type="ARBA" id="ARBA00023002"/>
    </source>
</evidence>
<dbReference type="KEGG" id="nou:Natoc_0955"/>
<dbReference type="PROSITE" id="PS00086">
    <property type="entry name" value="CYTOCHROME_P450"/>
    <property type="match status" value="1"/>
</dbReference>
<dbReference type="PANTHER" id="PTHR46696">
    <property type="entry name" value="P450, PUTATIVE (EUROFUNG)-RELATED"/>
    <property type="match status" value="1"/>
</dbReference>
<dbReference type="PANTHER" id="PTHR46696:SF4">
    <property type="entry name" value="BIOTIN BIOSYNTHESIS CYTOCHROME P450"/>
    <property type="match status" value="1"/>
</dbReference>
<evidence type="ECO:0000256" key="6">
    <source>
        <dbReference type="ARBA" id="ARBA00023033"/>
    </source>
</evidence>
<evidence type="ECO:0000256" key="2">
    <source>
        <dbReference type="ARBA" id="ARBA00022617"/>
    </source>
</evidence>
<dbReference type="AlphaFoldDB" id="L0JY97"/>
<dbReference type="InterPro" id="IPR001128">
    <property type="entry name" value="Cyt_P450"/>
</dbReference>
<keyword evidence="6 7" id="KW-0503">Monooxygenase</keyword>
<dbReference type="Proteomes" id="UP000010878">
    <property type="component" value="Chromosome"/>
</dbReference>
<keyword evidence="5 7" id="KW-0408">Iron</keyword>
<organism evidence="8 9">
    <name type="scientific">Natronococcus occultus SP4</name>
    <dbReference type="NCBI Taxonomy" id="694430"/>
    <lineage>
        <taxon>Archaea</taxon>
        <taxon>Methanobacteriati</taxon>
        <taxon>Methanobacteriota</taxon>
        <taxon>Stenosarchaea group</taxon>
        <taxon>Halobacteria</taxon>
        <taxon>Halobacteriales</taxon>
        <taxon>Natrialbaceae</taxon>
        <taxon>Natronococcus</taxon>
    </lineage>
</organism>
<accession>L0JY97</accession>
<comment type="similarity">
    <text evidence="1 7">Belongs to the cytochrome P450 family.</text>
</comment>
<dbReference type="GO" id="GO:0008395">
    <property type="term" value="F:steroid hydroxylase activity"/>
    <property type="evidence" value="ECO:0007669"/>
    <property type="project" value="TreeGrafter"/>
</dbReference>
<reference evidence="8 9" key="1">
    <citation type="submission" date="2012-11" db="EMBL/GenBank/DDBJ databases">
        <title>FINISHED of Natronococcus occultus SP4, DSM 3396.</title>
        <authorList>
            <consortium name="DOE Joint Genome Institute"/>
            <person name="Eisen J."/>
            <person name="Huntemann M."/>
            <person name="Wei C.-L."/>
            <person name="Han J."/>
            <person name="Detter J.C."/>
            <person name="Han C."/>
            <person name="Tapia R."/>
            <person name="Chen A."/>
            <person name="Kyrpides N."/>
            <person name="Mavromatis K."/>
            <person name="Markowitz V."/>
            <person name="Szeto E."/>
            <person name="Ivanova N."/>
            <person name="Mikhailova N."/>
            <person name="Ovchinnikova G."/>
            <person name="Pagani I."/>
            <person name="Pati A."/>
            <person name="Goodwin L."/>
            <person name="Nordberg H.P."/>
            <person name="Cantor M.N."/>
            <person name="Hua S.X."/>
            <person name="Woyke T."/>
            <person name="Eisen J."/>
            <person name="Klenk H.-P."/>
            <person name="Klenk H.-P."/>
        </authorList>
    </citation>
    <scope>NUCLEOTIDE SEQUENCE [LARGE SCALE GENOMIC DNA]</scope>
    <source>
        <strain evidence="8 9">SP4</strain>
    </source>
</reference>
<dbReference type="GO" id="GO:0020037">
    <property type="term" value="F:heme binding"/>
    <property type="evidence" value="ECO:0007669"/>
    <property type="project" value="InterPro"/>
</dbReference>
<dbReference type="InterPro" id="IPR002397">
    <property type="entry name" value="Cyt_P450_B"/>
</dbReference>
<dbReference type="GO" id="GO:0036199">
    <property type="term" value="F:cholest-4-en-3-one 26-monooxygenase activity"/>
    <property type="evidence" value="ECO:0007669"/>
    <property type="project" value="TreeGrafter"/>
</dbReference>
<dbReference type="OrthoDB" id="40089at2157"/>
<proteinExistence type="inferred from homology"/>
<dbReference type="SUPFAM" id="SSF48264">
    <property type="entry name" value="Cytochrome P450"/>
    <property type="match status" value="1"/>
</dbReference>
<dbReference type="CDD" id="cd11032">
    <property type="entry name" value="P450_EryK-like"/>
    <property type="match status" value="1"/>
</dbReference>
<dbReference type="InterPro" id="IPR017972">
    <property type="entry name" value="Cyt_P450_CS"/>
</dbReference>
<evidence type="ECO:0000256" key="7">
    <source>
        <dbReference type="RuleBase" id="RU000461"/>
    </source>
</evidence>
<dbReference type="Pfam" id="PF00067">
    <property type="entry name" value="p450"/>
    <property type="match status" value="2"/>
</dbReference>